<comment type="caution">
    <text evidence="1">The sequence shown here is derived from an EMBL/GenBank/DDBJ whole genome shotgun (WGS) entry which is preliminary data.</text>
</comment>
<sequence>MSVAPRKERAGQVNPAWKRATMANGRARFRRRSGWAIPARDAGTSAML</sequence>
<evidence type="ECO:0000313" key="2">
    <source>
        <dbReference type="Proteomes" id="UP000252586"/>
    </source>
</evidence>
<dbReference type="AlphaFoldDB" id="A0A366DHA4"/>
<proteinExistence type="predicted"/>
<dbReference type="Proteomes" id="UP000252586">
    <property type="component" value="Unassembled WGS sequence"/>
</dbReference>
<protein>
    <submittedName>
        <fullName evidence="1">Uncharacterized protein</fullName>
    </submittedName>
</protein>
<name>A0A366DHA4_9NOCA</name>
<dbReference type="STRING" id="1210090.GCA_001613185_06393"/>
<organism evidence="1 2">
    <name type="scientific">Nocardia puris</name>
    <dbReference type="NCBI Taxonomy" id="208602"/>
    <lineage>
        <taxon>Bacteria</taxon>
        <taxon>Bacillati</taxon>
        <taxon>Actinomycetota</taxon>
        <taxon>Actinomycetes</taxon>
        <taxon>Mycobacteriales</taxon>
        <taxon>Nocardiaceae</taxon>
        <taxon>Nocardia</taxon>
    </lineage>
</organism>
<accession>A0A366DHA4</accession>
<gene>
    <name evidence="1" type="ORF">DFR74_1072</name>
</gene>
<reference evidence="1 2" key="1">
    <citation type="submission" date="2018-06" db="EMBL/GenBank/DDBJ databases">
        <title>Genomic Encyclopedia of Type Strains, Phase IV (KMG-IV): sequencing the most valuable type-strain genomes for metagenomic binning, comparative biology and taxonomic classification.</title>
        <authorList>
            <person name="Goeker M."/>
        </authorList>
    </citation>
    <scope>NUCLEOTIDE SEQUENCE [LARGE SCALE GENOMIC DNA]</scope>
    <source>
        <strain evidence="1 2">DSM 44599</strain>
    </source>
</reference>
<keyword evidence="2" id="KW-1185">Reference proteome</keyword>
<dbReference type="EMBL" id="QNRE01000007">
    <property type="protein sequence ID" value="RBO89325.1"/>
    <property type="molecule type" value="Genomic_DNA"/>
</dbReference>
<evidence type="ECO:0000313" key="1">
    <source>
        <dbReference type="EMBL" id="RBO89325.1"/>
    </source>
</evidence>